<evidence type="ECO:0000313" key="5">
    <source>
        <dbReference type="EMBL" id="OAQ20538.1"/>
    </source>
</evidence>
<evidence type="ECO:0000256" key="2">
    <source>
        <dbReference type="SAM" id="SignalP"/>
    </source>
</evidence>
<dbReference type="OrthoDB" id="193635at2"/>
<keyword evidence="1 2" id="KW-0732">Signal</keyword>
<dbReference type="PANTHER" id="PTHR33619:SF3">
    <property type="entry name" value="POLYSACCHARIDE EXPORT PROTEIN GFCE-RELATED"/>
    <property type="match status" value="1"/>
</dbReference>
<dbReference type="PANTHER" id="PTHR33619">
    <property type="entry name" value="POLYSACCHARIDE EXPORT PROTEIN GFCE-RELATED"/>
    <property type="match status" value="1"/>
</dbReference>
<dbReference type="Pfam" id="PF10531">
    <property type="entry name" value="SLBB"/>
    <property type="match status" value="1"/>
</dbReference>
<feature type="domain" description="Polysaccharide export protein N-terminal" evidence="3">
    <location>
        <begin position="28"/>
        <end position="98"/>
    </location>
</feature>
<feature type="chain" id="PRO_5008100228" evidence="2">
    <location>
        <begin position="22"/>
        <end position="186"/>
    </location>
</feature>
<sequence>MKRFIVWFIFLSVAFSMPVMAEGMDVPFYKIGPGDVLEISVWQDERLNRQVVVPPDGVISYPLIGDIKVTDLTVADLRRIITERLNDYVPDAIVTVMLVKINSLKAYVIGKVNRPGEFPINLDTDVMQILAMAGGLTPFASSKKIIILRREGDKIVKIPFNYDEVARGKNLEQNIILKRGDVVVVP</sequence>
<dbReference type="Gene3D" id="3.10.560.10">
    <property type="entry name" value="Outer membrane lipoprotein wza domain like"/>
    <property type="match status" value="1"/>
</dbReference>
<evidence type="ECO:0000259" key="4">
    <source>
        <dbReference type="Pfam" id="PF10531"/>
    </source>
</evidence>
<feature type="domain" description="Soluble ligand binding" evidence="4">
    <location>
        <begin position="106"/>
        <end position="155"/>
    </location>
</feature>
<feature type="signal peptide" evidence="2">
    <location>
        <begin position="1"/>
        <end position="21"/>
    </location>
</feature>
<dbReference type="Proteomes" id="UP000078390">
    <property type="component" value="Unassembled WGS sequence"/>
</dbReference>
<dbReference type="GO" id="GO:0015159">
    <property type="term" value="F:polysaccharide transmembrane transporter activity"/>
    <property type="evidence" value="ECO:0007669"/>
    <property type="project" value="InterPro"/>
</dbReference>
<dbReference type="InterPro" id="IPR003715">
    <property type="entry name" value="Poly_export_N"/>
</dbReference>
<dbReference type="AlphaFoldDB" id="A0A179D4J8"/>
<organism evidence="5 6">
    <name type="scientific">Thermosulfurimonas dismutans</name>
    <dbReference type="NCBI Taxonomy" id="999894"/>
    <lineage>
        <taxon>Bacteria</taxon>
        <taxon>Pseudomonadati</taxon>
        <taxon>Thermodesulfobacteriota</taxon>
        <taxon>Thermodesulfobacteria</taxon>
        <taxon>Thermodesulfobacteriales</taxon>
        <taxon>Thermodesulfobacteriaceae</taxon>
        <taxon>Thermosulfurimonas</taxon>
    </lineage>
</organism>
<dbReference type="InterPro" id="IPR049712">
    <property type="entry name" value="Poly_export"/>
</dbReference>
<keyword evidence="6" id="KW-1185">Reference proteome</keyword>
<evidence type="ECO:0000313" key="6">
    <source>
        <dbReference type="Proteomes" id="UP000078390"/>
    </source>
</evidence>
<dbReference type="Gene3D" id="3.30.1950.10">
    <property type="entry name" value="wza like domain"/>
    <property type="match status" value="1"/>
</dbReference>
<proteinExistence type="predicted"/>
<dbReference type="RefSeq" id="WP_068670535.1">
    <property type="nucleotide sequence ID" value="NZ_LWLG01000009.1"/>
</dbReference>
<dbReference type="InterPro" id="IPR019554">
    <property type="entry name" value="Soluble_ligand-bd"/>
</dbReference>
<evidence type="ECO:0000259" key="3">
    <source>
        <dbReference type="Pfam" id="PF02563"/>
    </source>
</evidence>
<evidence type="ECO:0000256" key="1">
    <source>
        <dbReference type="ARBA" id="ARBA00022729"/>
    </source>
</evidence>
<comment type="caution">
    <text evidence="5">The sequence shown here is derived from an EMBL/GenBank/DDBJ whole genome shotgun (WGS) entry which is preliminary data.</text>
</comment>
<protein>
    <submittedName>
        <fullName evidence="5">Capsule polysaccharide export protein</fullName>
    </submittedName>
</protein>
<dbReference type="EMBL" id="LWLG01000009">
    <property type="protein sequence ID" value="OAQ20538.1"/>
    <property type="molecule type" value="Genomic_DNA"/>
</dbReference>
<reference evidence="5 6" key="1">
    <citation type="submission" date="2016-04" db="EMBL/GenBank/DDBJ databases">
        <title>Genome analysis of Thermosulfurimonas dismutans, the first thermophilic sulfur-disproportionating bacterium of the phylum Thermodesulfobacteria.</title>
        <authorList>
            <person name="Mardanov A.V."/>
            <person name="Beletsky A.V."/>
            <person name="Kadnikov V.V."/>
            <person name="Slobodkin A.I."/>
            <person name="Ravin N.V."/>
        </authorList>
    </citation>
    <scope>NUCLEOTIDE SEQUENCE [LARGE SCALE GENOMIC DNA]</scope>
    <source>
        <strain evidence="5 6">S95</strain>
    </source>
</reference>
<dbReference type="Pfam" id="PF02563">
    <property type="entry name" value="Poly_export"/>
    <property type="match status" value="1"/>
</dbReference>
<name>A0A179D4J8_9BACT</name>
<accession>A0A179D4J8</accession>
<gene>
    <name evidence="5" type="ORF">TDIS_1307</name>
</gene>
<dbReference type="STRING" id="999894.TDIS_1307"/>